<name>A0ABP9D152_9ACTN</name>
<dbReference type="RefSeq" id="WP_200175800.1">
    <property type="nucleotide sequence ID" value="NZ_BAABKQ010000001.1"/>
</dbReference>
<dbReference type="Proteomes" id="UP001500839">
    <property type="component" value="Unassembled WGS sequence"/>
</dbReference>
<proteinExistence type="predicted"/>
<accession>A0ABP9D152</accession>
<gene>
    <name evidence="1" type="ORF">GCM10023353_30280</name>
</gene>
<protein>
    <submittedName>
        <fullName evidence="1">Uncharacterized protein</fullName>
    </submittedName>
</protein>
<comment type="caution">
    <text evidence="1">The sequence shown here is derived from an EMBL/GenBank/DDBJ whole genome shotgun (WGS) entry which is preliminary data.</text>
</comment>
<dbReference type="EMBL" id="BAABKQ010000001">
    <property type="protein sequence ID" value="GAA4820367.1"/>
    <property type="molecule type" value="Genomic_DNA"/>
</dbReference>
<reference evidence="2" key="1">
    <citation type="journal article" date="2019" name="Int. J. Syst. Evol. Microbiol.">
        <title>The Global Catalogue of Microorganisms (GCM) 10K type strain sequencing project: providing services to taxonomists for standard genome sequencing and annotation.</title>
        <authorList>
            <consortium name="The Broad Institute Genomics Platform"/>
            <consortium name="The Broad Institute Genome Sequencing Center for Infectious Disease"/>
            <person name="Wu L."/>
            <person name="Ma J."/>
        </authorList>
    </citation>
    <scope>NUCLEOTIDE SEQUENCE [LARGE SCALE GENOMIC DNA]</scope>
    <source>
        <strain evidence="2">JCM 18542</strain>
    </source>
</reference>
<keyword evidence="2" id="KW-1185">Reference proteome</keyword>
<evidence type="ECO:0000313" key="1">
    <source>
        <dbReference type="EMBL" id="GAA4820367.1"/>
    </source>
</evidence>
<organism evidence="1 2">
    <name type="scientific">Tomitella cavernea</name>
    <dbReference type="NCBI Taxonomy" id="1387982"/>
    <lineage>
        <taxon>Bacteria</taxon>
        <taxon>Bacillati</taxon>
        <taxon>Actinomycetota</taxon>
        <taxon>Actinomycetes</taxon>
        <taxon>Mycobacteriales</taxon>
        <taxon>Tomitella</taxon>
    </lineage>
</organism>
<sequence length="49" mass="4969">MEIFSSLEEMADPLGGLVGSMSPSLAVGKGISGSMDLVLAINALPEVFS</sequence>
<evidence type="ECO:0000313" key="2">
    <source>
        <dbReference type="Proteomes" id="UP001500839"/>
    </source>
</evidence>